<feature type="compositionally biased region" description="Basic and acidic residues" evidence="1">
    <location>
        <begin position="29"/>
        <end position="42"/>
    </location>
</feature>
<dbReference type="Pfam" id="PF06812">
    <property type="entry name" value="ImpA_N"/>
    <property type="match status" value="1"/>
</dbReference>
<feature type="region of interest" description="Disordered" evidence="1">
    <location>
        <begin position="1"/>
        <end position="52"/>
    </location>
</feature>
<organism evidence="3">
    <name type="scientific">Eiseniibacteriota bacterium</name>
    <dbReference type="NCBI Taxonomy" id="2212470"/>
    <lineage>
        <taxon>Bacteria</taxon>
        <taxon>Candidatus Eiseniibacteriota</taxon>
    </lineage>
</organism>
<dbReference type="InterPro" id="IPR010657">
    <property type="entry name" value="ImpA_N"/>
</dbReference>
<evidence type="ECO:0000259" key="2">
    <source>
        <dbReference type="Pfam" id="PF06812"/>
    </source>
</evidence>
<dbReference type="AlphaFoldDB" id="A0A832I6Z3"/>
<comment type="caution">
    <text evidence="3">The sequence shown here is derived from an EMBL/GenBank/DDBJ whole genome shotgun (WGS) entry which is preliminary data.</text>
</comment>
<feature type="region of interest" description="Disordered" evidence="1">
    <location>
        <begin position="342"/>
        <end position="382"/>
    </location>
</feature>
<dbReference type="Pfam" id="PF16989">
    <property type="entry name" value="T6SS_VasJ"/>
    <property type="match status" value="1"/>
</dbReference>
<dbReference type="InterPro" id="IPR017739">
    <property type="entry name" value="T6SS-assoc_VCA0119"/>
</dbReference>
<accession>A0A832I6Z3</accession>
<gene>
    <name evidence="3" type="primary">tssA</name>
    <name evidence="3" type="ORF">ENR23_10030</name>
</gene>
<feature type="compositionally biased region" description="Low complexity" evidence="1">
    <location>
        <begin position="113"/>
        <end position="124"/>
    </location>
</feature>
<feature type="region of interest" description="Disordered" evidence="1">
    <location>
        <begin position="106"/>
        <end position="132"/>
    </location>
</feature>
<feature type="compositionally biased region" description="Pro residues" evidence="1">
    <location>
        <begin position="347"/>
        <end position="367"/>
    </location>
</feature>
<evidence type="ECO:0000313" key="3">
    <source>
        <dbReference type="EMBL" id="HGZ43743.1"/>
    </source>
</evidence>
<dbReference type="PANTHER" id="PTHR37024:SF3">
    <property type="entry name" value="TYPE VI SECRETION SYSTEM PROTEIN TSSA"/>
    <property type="match status" value="1"/>
</dbReference>
<dbReference type="EMBL" id="DSQF01000020">
    <property type="protein sequence ID" value="HGZ43743.1"/>
    <property type="molecule type" value="Genomic_DNA"/>
</dbReference>
<evidence type="ECO:0000256" key="1">
    <source>
        <dbReference type="SAM" id="MobiDB-lite"/>
    </source>
</evidence>
<protein>
    <submittedName>
        <fullName evidence="3">Type VI secretion system protein TssA</fullName>
    </submittedName>
</protein>
<feature type="domain" description="ImpA N-terminal" evidence="2">
    <location>
        <begin position="175"/>
        <end position="286"/>
    </location>
</feature>
<dbReference type="PANTHER" id="PTHR37024">
    <property type="entry name" value="TYPE VI SECRETION SYSTEM DUF2094 AND IMPA-RELATED DOMAIN PROTEIN"/>
    <property type="match status" value="1"/>
</dbReference>
<sequence length="686" mass="72806">MGRVPAARGADLGDLAPARAGPLPGSGSGRHDDRALRDRERSAAQPVRPGLLPYGLADAAPAALAPRLGRGRARQGAVLARRNCTQANWASFLALHVPAAAGYGGGPNTVQHPGSGPRGSCPGSITSSRRSLGRRVAVSCTDARTRGASRDSFPPARSRPGVPLVDAALLELGTRPIRPDAPGGDPARDDAEFAALQTEVRKLELPERPAVNWDIVVRNGTAILANRSKDILVAAYLTVALYERRGLEGLADGLQMSKELIANFWDTMYPEVKRARGRLAAFEWLSERGSAAVRRLGDKPVKAAQVEACQERLKELSDLLSEKLDGAFGTLSDLRDALNGLNAEEAAPPPPPPPPAGAAPPPRPAPSAAPAAVGAVTDDASAEQALNEAKRLLRQAGEYLRTKDPRDPAGYRIPRVAAWLTLRQLPPAGPDGKTQVPAPQPPDLLDRLETMLANAQFPGVLQEVEGRIATAVLWLDLHRLVAQALERMGPELAAAADAVVAEVRSLLGRLPGLPDLRFVNDQPFANAATKDWLRDRVLVGAQGGAPAPAASADAAEDPVAAARDEAVQLARQKKLPEALGLLSGQARRAPRLRDRVRLELEAARLCMEQGHHETALATLEGLENAVRHGPVESWDPEVAADVLRALIACRQRAGVKTPDDAQRVRELLGRLARLDVVAALELGGKR</sequence>
<reference evidence="3" key="1">
    <citation type="journal article" date="2020" name="mSystems">
        <title>Genome- and Community-Level Interaction Insights into Carbon Utilization and Element Cycling Functions of Hydrothermarchaeota in Hydrothermal Sediment.</title>
        <authorList>
            <person name="Zhou Z."/>
            <person name="Liu Y."/>
            <person name="Xu W."/>
            <person name="Pan J."/>
            <person name="Luo Z.H."/>
            <person name="Li M."/>
        </authorList>
    </citation>
    <scope>NUCLEOTIDE SEQUENCE [LARGE SCALE GENOMIC DNA]</scope>
    <source>
        <strain evidence="3">SpSt-381</strain>
    </source>
</reference>
<proteinExistence type="predicted"/>
<dbReference type="NCBIfam" id="TIGR03362">
    <property type="entry name" value="VI_chp_7"/>
    <property type="match status" value="1"/>
</dbReference>
<name>A0A832I6Z3_UNCEI</name>